<feature type="region of interest" description="Disordered" evidence="1">
    <location>
        <begin position="1"/>
        <end position="34"/>
    </location>
</feature>
<proteinExistence type="predicted"/>
<evidence type="ECO:0000256" key="1">
    <source>
        <dbReference type="SAM" id="MobiDB-lite"/>
    </source>
</evidence>
<organism evidence="2 3">
    <name type="scientific">Chondromyces apiculatus DSM 436</name>
    <dbReference type="NCBI Taxonomy" id="1192034"/>
    <lineage>
        <taxon>Bacteria</taxon>
        <taxon>Pseudomonadati</taxon>
        <taxon>Myxococcota</taxon>
        <taxon>Polyangia</taxon>
        <taxon>Polyangiales</taxon>
        <taxon>Polyangiaceae</taxon>
        <taxon>Chondromyces</taxon>
    </lineage>
</organism>
<evidence type="ECO:0000313" key="3">
    <source>
        <dbReference type="Proteomes" id="UP000019678"/>
    </source>
</evidence>
<dbReference type="AlphaFoldDB" id="A0A017SZ17"/>
<name>A0A017SZ17_9BACT</name>
<dbReference type="OrthoDB" id="2989600at2"/>
<dbReference type="InterPro" id="IPR008949">
    <property type="entry name" value="Isoprenoid_synthase_dom_sf"/>
</dbReference>
<gene>
    <name evidence="2" type="ORF">CAP_7306</name>
</gene>
<keyword evidence="3" id="KW-1185">Reference proteome</keyword>
<protein>
    <submittedName>
        <fullName evidence="2">Terpene synthase, metal-binding domain protein</fullName>
    </submittedName>
</protein>
<dbReference type="Proteomes" id="UP000019678">
    <property type="component" value="Unassembled WGS sequence"/>
</dbReference>
<dbReference type="Gene3D" id="1.10.600.10">
    <property type="entry name" value="Farnesyl Diphosphate Synthase"/>
    <property type="match status" value="1"/>
</dbReference>
<dbReference type="SUPFAM" id="SSF48576">
    <property type="entry name" value="Terpenoid synthases"/>
    <property type="match status" value="1"/>
</dbReference>
<evidence type="ECO:0000313" key="2">
    <source>
        <dbReference type="EMBL" id="EYF02234.1"/>
    </source>
</evidence>
<reference evidence="2 3" key="1">
    <citation type="submission" date="2013-05" db="EMBL/GenBank/DDBJ databases">
        <title>Genome assembly of Chondromyces apiculatus DSM 436.</title>
        <authorList>
            <person name="Sharma G."/>
            <person name="Khatri I."/>
            <person name="Kaur C."/>
            <person name="Mayilraj S."/>
            <person name="Subramanian S."/>
        </authorList>
    </citation>
    <scope>NUCLEOTIDE SEQUENCE [LARGE SCALE GENOMIC DNA]</scope>
    <source>
        <strain evidence="2 3">DSM 436</strain>
    </source>
</reference>
<dbReference type="Pfam" id="PF19086">
    <property type="entry name" value="Terpene_syn_C_2"/>
    <property type="match status" value="1"/>
</dbReference>
<sequence>MKPADHTPRALSESALGDVFPGPFRTSPHQQEAQRRATAWAQRFQLTDRPAITSSCAQASAVILPDADLDAVALSVDLAVWLVAFDDRHVEVDDAQVDDAQAAAAQAAAALSRLLAEFVTVMNSGTGAPAAERSPFAAALHDLLARFRARSTASQYAHLTASLRDSFLAMVWDAHHGRRPAEVTLADYSAMRSYTILARPFMVVARIAAAHDPSQDLLDSPRFRRLEDEAATLCGWINDLVSYHREIARGHGDVLALQTILARDTGGDLEAASALAADHTRRKALHVRHLLDELASGADPHPEHASLIEHVVRGAVQQITYARYATRS</sequence>
<dbReference type="STRING" id="1192034.CAP_7306"/>
<dbReference type="eggNOG" id="ENOG50342KJ">
    <property type="taxonomic scope" value="Bacteria"/>
</dbReference>
<dbReference type="RefSeq" id="WP_044247889.1">
    <property type="nucleotide sequence ID" value="NZ_ASRX01000063.1"/>
</dbReference>
<accession>A0A017SZ17</accession>
<comment type="caution">
    <text evidence="2">The sequence shown here is derived from an EMBL/GenBank/DDBJ whole genome shotgun (WGS) entry which is preliminary data.</text>
</comment>
<dbReference type="EMBL" id="ASRX01000063">
    <property type="protein sequence ID" value="EYF02234.1"/>
    <property type="molecule type" value="Genomic_DNA"/>
</dbReference>